<dbReference type="InterPro" id="IPR026749">
    <property type="entry name" value="Tmem135"/>
</dbReference>
<protein>
    <submittedName>
        <fullName evidence="1">778_t:CDS:1</fullName>
    </submittedName>
</protein>
<reference evidence="1" key="1">
    <citation type="submission" date="2021-06" db="EMBL/GenBank/DDBJ databases">
        <authorList>
            <person name="Kallberg Y."/>
            <person name="Tangrot J."/>
            <person name="Rosling A."/>
        </authorList>
    </citation>
    <scope>NUCLEOTIDE SEQUENCE</scope>
    <source>
        <strain evidence="1">FL130A</strain>
    </source>
</reference>
<evidence type="ECO:0000313" key="2">
    <source>
        <dbReference type="Proteomes" id="UP000789508"/>
    </source>
</evidence>
<proteinExistence type="predicted"/>
<dbReference type="AlphaFoldDB" id="A0A9N8VKG2"/>
<gene>
    <name evidence="1" type="ORF">ALEPTO_LOCUS1139</name>
</gene>
<accession>A0A9N8VKG2</accession>
<dbReference type="PANTHER" id="PTHR12459">
    <property type="entry name" value="TRANSMEMBRANE PROTEIN 135-RELATED"/>
    <property type="match status" value="1"/>
</dbReference>
<dbReference type="OrthoDB" id="291792at2759"/>
<evidence type="ECO:0000313" key="1">
    <source>
        <dbReference type="EMBL" id="CAG8453368.1"/>
    </source>
</evidence>
<organism evidence="1 2">
    <name type="scientific">Ambispora leptoticha</name>
    <dbReference type="NCBI Taxonomy" id="144679"/>
    <lineage>
        <taxon>Eukaryota</taxon>
        <taxon>Fungi</taxon>
        <taxon>Fungi incertae sedis</taxon>
        <taxon>Mucoromycota</taxon>
        <taxon>Glomeromycotina</taxon>
        <taxon>Glomeromycetes</taxon>
        <taxon>Archaeosporales</taxon>
        <taxon>Ambisporaceae</taxon>
        <taxon>Ambispora</taxon>
    </lineage>
</organism>
<dbReference type="PANTHER" id="PTHR12459:SF19">
    <property type="entry name" value="TRANSMEMBRANE PROTEIN 135 N-TERMINAL DOMAIN-CONTAINING PROTEIN"/>
    <property type="match status" value="1"/>
</dbReference>
<dbReference type="EMBL" id="CAJVPS010000111">
    <property type="protein sequence ID" value="CAG8453368.1"/>
    <property type="molecule type" value="Genomic_DNA"/>
</dbReference>
<name>A0A9N8VKG2_9GLOM</name>
<keyword evidence="2" id="KW-1185">Reference proteome</keyword>
<sequence length="560" mass="65005">MNPSERHLQELASHPLYQAEEPRRKYHLALFMLSFALSTNGYEKISKRLRPFFSKLGIKIPEREEFAYVITRSQHDHRTPLKALYCLNDECLPDDTRRGLKVFLEVHIFVLFFEFLWSLPGHMKRGDSLTKIFSNISTSSSRQIGLVAASYVFLYKVYLRFFKRVFDPLSRPPYARLYTDRIYDKLLRSMRLPPAYEFYEKLFHSPSVPPALAGFCAGPAILFAKDQSQRVTMSVYILLKSFQFLYHSLYENRIIPRTPWWLGSWILFPLSSAQLIHAYLVNPDTFSESYERFITSRSTTYVQPRPGYYPKSLPWPTGREIVDSIGVIASLNYPEFYSKKLHRDVPPLPKELNPIQPILEIAHPAHTKTMCAMLHPDEPSCLVTFSKFVAKEGVGALKFMAIINGIGIILRWKQIRERPYESVMHWLNHSVPLSFKGATFITMAIATSWGLICGLQNIFPAKFMPVSRIYLNGFIGGLWIFAEDSNRRLDIGMYSLRLSLESIWKLLVKKKKVKAIKYSIERRSPNLLIRNGNNHVNIPHKSAMYFFPIHSILYKKIGRN</sequence>
<dbReference type="Proteomes" id="UP000789508">
    <property type="component" value="Unassembled WGS sequence"/>
</dbReference>
<comment type="caution">
    <text evidence="1">The sequence shown here is derived from an EMBL/GenBank/DDBJ whole genome shotgun (WGS) entry which is preliminary data.</text>
</comment>